<sequence length="189" mass="21550">MFVCSKTLRVFNLASLELSGHFWEQFNIKTCLLSYLSVQGVNYNSFGIVEYQYDNSINAEMLNLRTSVCISFNNGNYVGSIFGIENAKNCSVQNASVVGENITGLGAVGGLIGDQWYDYNNLTIMNSLIYQTNITASNEVVYTVNYIQQIQRFNQCVFQVVLSDLSLFLVLFIQQFFFRLNLCKQYFKK</sequence>
<keyword evidence="1" id="KW-1133">Transmembrane helix</keyword>
<dbReference type="Gene3D" id="2.160.20.110">
    <property type="match status" value="1"/>
</dbReference>
<dbReference type="EMBL" id="CAXDID020000915">
    <property type="protein sequence ID" value="CAL6115789.1"/>
    <property type="molecule type" value="Genomic_DNA"/>
</dbReference>
<keyword evidence="4" id="KW-1185">Reference proteome</keyword>
<protein>
    <submittedName>
        <fullName evidence="3">Hypothetical_protein</fullName>
    </submittedName>
</protein>
<comment type="caution">
    <text evidence="2">The sequence shown here is derived from an EMBL/GenBank/DDBJ whole genome shotgun (WGS) entry which is preliminary data.</text>
</comment>
<keyword evidence="1" id="KW-0472">Membrane</keyword>
<accession>A0AA86NCD7</accession>
<gene>
    <name evidence="2" type="ORF">HINF_LOCUS4764</name>
    <name evidence="3" type="ORF">HINF_LOCUS78780</name>
</gene>
<feature type="transmembrane region" description="Helical" evidence="1">
    <location>
        <begin position="157"/>
        <end position="178"/>
    </location>
</feature>
<keyword evidence="1" id="KW-0812">Transmembrane</keyword>
<dbReference type="AlphaFoldDB" id="A0AA86NCD7"/>
<dbReference type="Proteomes" id="UP001642409">
    <property type="component" value="Unassembled WGS sequence"/>
</dbReference>
<reference evidence="3 4" key="2">
    <citation type="submission" date="2024-07" db="EMBL/GenBank/DDBJ databases">
        <authorList>
            <person name="Akdeniz Z."/>
        </authorList>
    </citation>
    <scope>NUCLEOTIDE SEQUENCE [LARGE SCALE GENOMIC DNA]</scope>
</reference>
<organism evidence="2">
    <name type="scientific">Hexamita inflata</name>
    <dbReference type="NCBI Taxonomy" id="28002"/>
    <lineage>
        <taxon>Eukaryota</taxon>
        <taxon>Metamonada</taxon>
        <taxon>Diplomonadida</taxon>
        <taxon>Hexamitidae</taxon>
        <taxon>Hexamitinae</taxon>
        <taxon>Hexamita</taxon>
    </lineage>
</organism>
<evidence type="ECO:0000313" key="3">
    <source>
        <dbReference type="EMBL" id="CAL6115789.1"/>
    </source>
</evidence>
<dbReference type="EMBL" id="CATOUU010000120">
    <property type="protein sequence ID" value="CAI9917119.1"/>
    <property type="molecule type" value="Genomic_DNA"/>
</dbReference>
<evidence type="ECO:0000313" key="4">
    <source>
        <dbReference type="Proteomes" id="UP001642409"/>
    </source>
</evidence>
<evidence type="ECO:0000256" key="1">
    <source>
        <dbReference type="SAM" id="Phobius"/>
    </source>
</evidence>
<name>A0AA86NCD7_9EUKA</name>
<reference evidence="2" key="1">
    <citation type="submission" date="2023-06" db="EMBL/GenBank/DDBJ databases">
        <authorList>
            <person name="Kurt Z."/>
        </authorList>
    </citation>
    <scope>NUCLEOTIDE SEQUENCE</scope>
</reference>
<proteinExistence type="predicted"/>
<evidence type="ECO:0000313" key="2">
    <source>
        <dbReference type="EMBL" id="CAI9917119.1"/>
    </source>
</evidence>